<proteinExistence type="predicted"/>
<feature type="region of interest" description="Disordered" evidence="1">
    <location>
        <begin position="213"/>
        <end position="236"/>
    </location>
</feature>
<sequence>MAGEWEDVDRLIAERAGTPYPGAPVPGSDDLAHLLLELDPGQFDRWLRHTVAELHPAAERADRLRLGTALAPDHPLRVAAAALRTWYTGAGPAEPIILRAAGPPGRETIALLRLRGSALRLAASASRVRAHADTAGWTVAQRRLALQHRLGAAAKGLQEQVIDRYTTGVGWREVTAELYAAAGCDPALHRRLTNARAWPLAVIRALRRGGQPPVLAVDTGPPPADVRPAEPTPAAEPGWDQELAQTVAALTPVQRAGRCAALVARADALWGRMQELRGLADPAARTAAEGAAPPGTEPPVIRRGRPTDSRPALDWAHVALARCRAVTDAAHATDAETDAGLLTTARLLIDAQWAGGVALGYLFPGVDDDTVLDVAARHLRHDRAALLTDLGGPPTPRAGGHRGLGATGVLAPRQPTAPPSDDLLGRLYPASAEQLARYLSQVLTTAADRADPYRTHRGRLAREVVAALPEPAEPDRIEPACHVYPQEDDGDLLAYAAVLCGRAASRAAAAVREVNGRLLGNPWEGAFAAEPDLAEGLRALGLLGARHGLPADWLDAAWQAMADSPCRWPIGATVRRPAGDADLTPISGVPVLRWQVAHTEPGNTGDAPPGIIVNGHGLLVWRDGQRGYQPYDPDSGRTRRRGHGRLLGYADRTVHAESSDLPCQVDVITDAEVSGRPLPGPVPGPPLLRSHDGLVVQAECRAGALTYHAAGTAVRAVAADGALCWEVRLEELLGDGGARPDRYPADLGDEGFGIRAMTAADRRLYLLTTGRHLLCLEQVAPGEQPPPHRTTPPQRSPGTRLSERVERLTGYRYVARVWFDDEIALVFDTEPFTAERVYAQLTERGYQLVSVTASGRGWRATAARLAPERIRVYAAADDDAKWYTMVDWPTRSALDHAHRRWFRLYKPDSIYDDDRYLYVSEEIARRVARAMDAVLPDTADFETIRRHTDERRNRSERRPKDLYETRRQQFAPTLRELRARAAELAERLPAREEAVGSYRPEPRRAAQHPVTAVALGEPFPLVRYQYGFFGKGTRYLSQRVAAATAEGPVTVDVEIDVFTRVQEYLAVTPFCPGEGYVIDAHDLDPIARSAKVDRYHLGVFGSGQFFPVSPYRLRVHLVHDAPAGSAAARFAEGLWLELSFPDGSAYRSAAYRSKKAGRVYEQWVPAAHGLLPVVAGLAPEWVSIQVPEQLELLAGATAVLRHLPDAPRPSAVHYFEQ</sequence>
<dbReference type="EMBL" id="BONG01000043">
    <property type="protein sequence ID" value="GIF92282.1"/>
    <property type="molecule type" value="Genomic_DNA"/>
</dbReference>
<evidence type="ECO:0000313" key="3">
    <source>
        <dbReference type="Proteomes" id="UP000619293"/>
    </source>
</evidence>
<dbReference type="AlphaFoldDB" id="A0A8J3JWA0"/>
<accession>A0A8J3JWA0</accession>
<name>A0A8J3JWA0_9ACTN</name>
<comment type="caution">
    <text evidence="2">The sequence shown here is derived from an EMBL/GenBank/DDBJ whole genome shotgun (WGS) entry which is preliminary data.</text>
</comment>
<keyword evidence="3" id="KW-1185">Reference proteome</keyword>
<evidence type="ECO:0000313" key="2">
    <source>
        <dbReference type="EMBL" id="GIF92282.1"/>
    </source>
</evidence>
<gene>
    <name evidence="2" type="ORF">Cch02nite_57260</name>
</gene>
<feature type="region of interest" description="Disordered" evidence="1">
    <location>
        <begin position="779"/>
        <end position="802"/>
    </location>
</feature>
<dbReference type="RefSeq" id="WP_191841981.1">
    <property type="nucleotide sequence ID" value="NZ_BAAALB010000017.1"/>
</dbReference>
<reference evidence="2 3" key="1">
    <citation type="submission" date="2021-01" db="EMBL/GenBank/DDBJ databases">
        <title>Whole genome shotgun sequence of Catellatospora chokoriensis NBRC 107358.</title>
        <authorList>
            <person name="Komaki H."/>
            <person name="Tamura T."/>
        </authorList>
    </citation>
    <scope>NUCLEOTIDE SEQUENCE [LARGE SCALE GENOMIC DNA]</scope>
    <source>
        <strain evidence="2 3">NBRC 107358</strain>
    </source>
</reference>
<evidence type="ECO:0000256" key="1">
    <source>
        <dbReference type="SAM" id="MobiDB-lite"/>
    </source>
</evidence>
<organism evidence="2 3">
    <name type="scientific">Catellatospora chokoriensis</name>
    <dbReference type="NCBI Taxonomy" id="310353"/>
    <lineage>
        <taxon>Bacteria</taxon>
        <taxon>Bacillati</taxon>
        <taxon>Actinomycetota</taxon>
        <taxon>Actinomycetes</taxon>
        <taxon>Micromonosporales</taxon>
        <taxon>Micromonosporaceae</taxon>
        <taxon>Catellatospora</taxon>
    </lineage>
</organism>
<dbReference type="Proteomes" id="UP000619293">
    <property type="component" value="Unassembled WGS sequence"/>
</dbReference>
<feature type="region of interest" description="Disordered" evidence="1">
    <location>
        <begin position="284"/>
        <end position="307"/>
    </location>
</feature>
<feature type="compositionally biased region" description="Low complexity" evidence="1">
    <location>
        <begin position="284"/>
        <end position="294"/>
    </location>
</feature>
<protein>
    <submittedName>
        <fullName evidence="2">Uncharacterized protein</fullName>
    </submittedName>
</protein>